<name>A0AAU9J804_9CILI</name>
<evidence type="ECO:0000313" key="2">
    <source>
        <dbReference type="Proteomes" id="UP001162131"/>
    </source>
</evidence>
<comment type="caution">
    <text evidence="1">The sequence shown here is derived from an EMBL/GenBank/DDBJ whole genome shotgun (WGS) entry which is preliminary data.</text>
</comment>
<gene>
    <name evidence="1" type="ORF">BSTOLATCC_MIC31382</name>
</gene>
<dbReference type="Proteomes" id="UP001162131">
    <property type="component" value="Unassembled WGS sequence"/>
</dbReference>
<dbReference type="EMBL" id="CAJZBQ010000031">
    <property type="protein sequence ID" value="CAG9322357.1"/>
    <property type="molecule type" value="Genomic_DNA"/>
</dbReference>
<organism evidence="1 2">
    <name type="scientific">Blepharisma stoltei</name>
    <dbReference type="NCBI Taxonomy" id="1481888"/>
    <lineage>
        <taxon>Eukaryota</taxon>
        <taxon>Sar</taxon>
        <taxon>Alveolata</taxon>
        <taxon>Ciliophora</taxon>
        <taxon>Postciliodesmatophora</taxon>
        <taxon>Heterotrichea</taxon>
        <taxon>Heterotrichida</taxon>
        <taxon>Blepharismidae</taxon>
        <taxon>Blepharisma</taxon>
    </lineage>
</organism>
<protein>
    <submittedName>
        <fullName evidence="1">Uncharacterized protein</fullName>
    </submittedName>
</protein>
<evidence type="ECO:0000313" key="1">
    <source>
        <dbReference type="EMBL" id="CAG9322357.1"/>
    </source>
</evidence>
<keyword evidence="2" id="KW-1185">Reference proteome</keyword>
<reference evidence="1" key="1">
    <citation type="submission" date="2021-09" db="EMBL/GenBank/DDBJ databases">
        <authorList>
            <consortium name="AG Swart"/>
            <person name="Singh M."/>
            <person name="Singh A."/>
            <person name="Seah K."/>
            <person name="Emmerich C."/>
        </authorList>
    </citation>
    <scope>NUCLEOTIDE SEQUENCE</scope>
    <source>
        <strain evidence="1">ATCC30299</strain>
    </source>
</reference>
<accession>A0AAU9J804</accession>
<dbReference type="AlphaFoldDB" id="A0AAU9J804"/>
<proteinExistence type="predicted"/>
<sequence length="84" mass="9629">MRLKVAVDGIMNPKYACKNTGFASWENFNIADNDYVSGKFDIEIFDPNIARSIAKSWEMRHNVYTGLNKPNKNFQFVSKASYIS</sequence>